<dbReference type="RefSeq" id="WP_345406318.1">
    <property type="nucleotide sequence ID" value="NZ_BAAAXS010000001.1"/>
</dbReference>
<dbReference type="Gene3D" id="1.10.10.10">
    <property type="entry name" value="Winged helix-like DNA-binding domain superfamily/Winged helix DNA-binding domain"/>
    <property type="match status" value="1"/>
</dbReference>
<dbReference type="PANTHER" id="PTHR33164">
    <property type="entry name" value="TRANSCRIPTIONAL REGULATOR, MARR FAMILY"/>
    <property type="match status" value="1"/>
</dbReference>
<sequence>MNTPEGPPAERLRRLPTRLTNGAALIANRLVDQALAGAGARRYHYALLATLEEFGPASQAELGRRTGIDRSDVVAAVNDLADQGFLQRAPDPGDRRRNVITITPAGRKQLADLDRLLTAAQDDYLAPLSATDRRTFVDLLTRLTEHHSGR</sequence>
<name>A0ABV5P421_9ACTN</name>
<dbReference type="InterPro" id="IPR000835">
    <property type="entry name" value="HTH_MarR-typ"/>
</dbReference>
<protein>
    <submittedName>
        <fullName evidence="2">MarR family winged helix-turn-helix transcriptional regulator</fullName>
    </submittedName>
</protein>
<dbReference type="InterPro" id="IPR036388">
    <property type="entry name" value="WH-like_DNA-bd_sf"/>
</dbReference>
<organism evidence="2 3">
    <name type="scientific">Nonomuraea salmonea</name>
    <dbReference type="NCBI Taxonomy" id="46181"/>
    <lineage>
        <taxon>Bacteria</taxon>
        <taxon>Bacillati</taxon>
        <taxon>Actinomycetota</taxon>
        <taxon>Actinomycetes</taxon>
        <taxon>Streptosporangiales</taxon>
        <taxon>Streptosporangiaceae</taxon>
        <taxon>Nonomuraea</taxon>
    </lineage>
</organism>
<dbReference type="Proteomes" id="UP001589568">
    <property type="component" value="Unassembled WGS sequence"/>
</dbReference>
<dbReference type="PRINTS" id="PR00598">
    <property type="entry name" value="HTHMARR"/>
</dbReference>
<dbReference type="PROSITE" id="PS50995">
    <property type="entry name" value="HTH_MARR_2"/>
    <property type="match status" value="1"/>
</dbReference>
<gene>
    <name evidence="2" type="ORF">ACFFR3_48195</name>
</gene>
<dbReference type="PANTHER" id="PTHR33164:SF43">
    <property type="entry name" value="HTH-TYPE TRANSCRIPTIONAL REPRESSOR YETL"/>
    <property type="match status" value="1"/>
</dbReference>
<proteinExistence type="predicted"/>
<keyword evidence="3" id="KW-1185">Reference proteome</keyword>
<evidence type="ECO:0000313" key="3">
    <source>
        <dbReference type="Proteomes" id="UP001589568"/>
    </source>
</evidence>
<evidence type="ECO:0000313" key="2">
    <source>
        <dbReference type="EMBL" id="MFB9477326.1"/>
    </source>
</evidence>
<evidence type="ECO:0000259" key="1">
    <source>
        <dbReference type="PROSITE" id="PS50995"/>
    </source>
</evidence>
<accession>A0ABV5P421</accession>
<dbReference type="SUPFAM" id="SSF46785">
    <property type="entry name" value="Winged helix' DNA-binding domain"/>
    <property type="match status" value="1"/>
</dbReference>
<dbReference type="EMBL" id="JBHMCF010000061">
    <property type="protein sequence ID" value="MFB9477326.1"/>
    <property type="molecule type" value="Genomic_DNA"/>
</dbReference>
<dbReference type="SMART" id="SM00347">
    <property type="entry name" value="HTH_MARR"/>
    <property type="match status" value="1"/>
</dbReference>
<dbReference type="InterPro" id="IPR036390">
    <property type="entry name" value="WH_DNA-bd_sf"/>
</dbReference>
<feature type="domain" description="HTH marR-type" evidence="1">
    <location>
        <begin position="9"/>
        <end position="145"/>
    </location>
</feature>
<dbReference type="Pfam" id="PF12802">
    <property type="entry name" value="MarR_2"/>
    <property type="match status" value="1"/>
</dbReference>
<dbReference type="InterPro" id="IPR039422">
    <property type="entry name" value="MarR/SlyA-like"/>
</dbReference>
<reference evidence="2 3" key="1">
    <citation type="submission" date="2024-09" db="EMBL/GenBank/DDBJ databases">
        <authorList>
            <person name="Sun Q."/>
            <person name="Mori K."/>
        </authorList>
    </citation>
    <scope>NUCLEOTIDE SEQUENCE [LARGE SCALE GENOMIC DNA]</scope>
    <source>
        <strain evidence="2 3">JCM 3324</strain>
    </source>
</reference>
<comment type="caution">
    <text evidence="2">The sequence shown here is derived from an EMBL/GenBank/DDBJ whole genome shotgun (WGS) entry which is preliminary data.</text>
</comment>